<organism evidence="2 3">
    <name type="scientific">Theileria equi strain WA</name>
    <dbReference type="NCBI Taxonomy" id="1537102"/>
    <lineage>
        <taxon>Eukaryota</taxon>
        <taxon>Sar</taxon>
        <taxon>Alveolata</taxon>
        <taxon>Apicomplexa</taxon>
        <taxon>Aconoidasida</taxon>
        <taxon>Piroplasmida</taxon>
        <taxon>Theileriidae</taxon>
        <taxon>Theileria</taxon>
    </lineage>
</organism>
<feature type="region of interest" description="Disordered" evidence="1">
    <location>
        <begin position="47"/>
        <end position="197"/>
    </location>
</feature>
<keyword evidence="3" id="KW-1185">Reference proteome</keyword>
<dbReference type="eggNOG" id="ENOG502SAGW">
    <property type="taxonomic scope" value="Eukaryota"/>
</dbReference>
<reference evidence="2 3" key="1">
    <citation type="journal article" date="2012" name="BMC Genomics">
        <title>Comparative genomic analysis and phylogenetic position of Theileria equi.</title>
        <authorList>
            <person name="Kappmeyer L.S."/>
            <person name="Thiagarajan M."/>
            <person name="Herndon D.R."/>
            <person name="Ramsay J.D."/>
            <person name="Caler E."/>
            <person name="Djikeng A."/>
            <person name="Gillespie J.J."/>
            <person name="Lau A.O."/>
            <person name="Roalson E.H."/>
            <person name="Silva J.C."/>
            <person name="Silva M.G."/>
            <person name="Suarez C.E."/>
            <person name="Ueti M.W."/>
            <person name="Nene V.M."/>
            <person name="Mealey R.H."/>
            <person name="Knowles D.P."/>
            <person name="Brayton K.A."/>
        </authorList>
    </citation>
    <scope>NUCLEOTIDE SEQUENCE [LARGE SCALE GENOMIC DNA]</scope>
    <source>
        <strain evidence="2 3">WA</strain>
    </source>
</reference>
<evidence type="ECO:0000256" key="1">
    <source>
        <dbReference type="SAM" id="MobiDB-lite"/>
    </source>
</evidence>
<feature type="compositionally biased region" description="Polar residues" evidence="1">
    <location>
        <begin position="182"/>
        <end position="192"/>
    </location>
</feature>
<protein>
    <recommendedName>
        <fullName evidence="4">W2 domain-containing protein</fullName>
    </recommendedName>
</protein>
<dbReference type="OrthoDB" id="445594at2759"/>
<dbReference type="VEuPathDB" id="PiroplasmaDB:BEWA_052420"/>
<evidence type="ECO:0000313" key="2">
    <source>
        <dbReference type="EMBL" id="EKX73187.1"/>
    </source>
</evidence>
<feature type="region of interest" description="Disordered" evidence="1">
    <location>
        <begin position="209"/>
        <end position="275"/>
    </location>
</feature>
<dbReference type="AlphaFoldDB" id="L1LCM5"/>
<comment type="caution">
    <text evidence="2">The sequence shown here is derived from an EMBL/GenBank/DDBJ whole genome shotgun (WGS) entry which is preliminary data.</text>
</comment>
<feature type="compositionally biased region" description="Basic and acidic residues" evidence="1">
    <location>
        <begin position="150"/>
        <end position="181"/>
    </location>
</feature>
<feature type="region of interest" description="Disordered" evidence="1">
    <location>
        <begin position="1"/>
        <end position="33"/>
    </location>
</feature>
<feature type="compositionally biased region" description="Low complexity" evidence="1">
    <location>
        <begin position="230"/>
        <end position="241"/>
    </location>
</feature>
<feature type="compositionally biased region" description="Acidic residues" evidence="1">
    <location>
        <begin position="54"/>
        <end position="63"/>
    </location>
</feature>
<dbReference type="Gene3D" id="1.25.40.180">
    <property type="match status" value="1"/>
</dbReference>
<dbReference type="STRING" id="1537102.L1LCM5"/>
<dbReference type="RefSeq" id="XP_004832639.1">
    <property type="nucleotide sequence ID" value="XM_004832582.1"/>
</dbReference>
<accession>L1LCM5</accession>
<proteinExistence type="predicted"/>
<dbReference type="EMBL" id="ACOU01000003">
    <property type="protein sequence ID" value="EKX73187.1"/>
    <property type="molecule type" value="Genomic_DNA"/>
</dbReference>
<dbReference type="Proteomes" id="UP000031512">
    <property type="component" value="Unassembled WGS sequence"/>
</dbReference>
<gene>
    <name evidence="2" type="ORF">BEWA_052420</name>
</gene>
<dbReference type="GeneID" id="15802794"/>
<dbReference type="KEGG" id="beq:BEWA_052420"/>
<sequence>MGTRKNISVNLRDLQRVMSSEPENPPAPAVDAKTKFGAVKTFEYNLSTSRWGNEENDDDFDDFIVDKTEQESGASLERSSLSSNSSNRRLRSTPSLANKTPSPATLTKEQPKTTESWRSTTLSADSTDSWRSTKNRDTNTYDASSAFNKDGPRTNRDFDFSRETFRQSDRRQSRFRSDFSRNNDTAPSNNRFSCLDDDSGTANLQTYYTLEPPKSRGSGFSGTESPTHGSFSRSEVSSRSSIQTDSKFGTKNEVKTTGAESKPKTGLFVPSYKRNQKQEDSVEDIFKKAAGITELSVNTPDPEKVKKDLNEQHKQVLLSKRNEIIKHNRLFQCSPENVKAIESLVDLLLGGKAVEDFADVLGESEDLHSIVPFVVTCLVVSKNCESCTTLSQVHEKFEKVSKWLLFLLENNDDTYPTKLLTEIAKFLNQWEFPALSNSLYLLEAVFDSLYTLKIVSKEDFIQWFERDIDEAPNRLTVLIQTMAWKKWLTGEGLEESVAEEGVSDEEDEEDIDIEALVPKPIRLTKGMKY</sequence>
<evidence type="ECO:0000313" key="3">
    <source>
        <dbReference type="Proteomes" id="UP000031512"/>
    </source>
</evidence>
<feature type="compositionally biased region" description="Low complexity" evidence="1">
    <location>
        <begin position="75"/>
        <end position="96"/>
    </location>
</feature>
<name>L1LCM5_THEEQ</name>
<evidence type="ECO:0008006" key="4">
    <source>
        <dbReference type="Google" id="ProtNLM"/>
    </source>
</evidence>
<feature type="compositionally biased region" description="Polar residues" evidence="1">
    <location>
        <begin position="97"/>
        <end position="133"/>
    </location>
</feature>